<feature type="domain" description="ATPase dynein-related AAA" evidence="2">
    <location>
        <begin position="78"/>
        <end position="197"/>
    </location>
</feature>
<dbReference type="Pfam" id="PF07728">
    <property type="entry name" value="AAA_5"/>
    <property type="match status" value="1"/>
</dbReference>
<dbReference type="EMBL" id="AP018786">
    <property type="protein sequence ID" value="BBF23461.1"/>
    <property type="molecule type" value="Genomic_DNA"/>
</dbReference>
<name>A0A2Z6IAB9_9BURK</name>
<dbReference type="SUPFAM" id="SSF52540">
    <property type="entry name" value="P-loop containing nucleoside triphosphate hydrolases"/>
    <property type="match status" value="1"/>
</dbReference>
<sequence>MSIEKTSVYTDFTVPAAQFGSHLSDLNGCRAYRMSNQCAVEAEASRRIPRRDSTHRFNRQFFISASAWWNFATNEPLYISGPAGAGKTSSVLQWCAVVGQPVISVTVRPGMEKDELLGRWVANDRGGMDWVDGPATLCWRHGWLLLINEFSAAPAEMWVSANDILEGAPLEIDSTGERVERHPLTRVVVTDNTRGHASEHEAGYFGRSVMDLSVIDRFWHIRLEGLTVGEEALLLWKRVPDDLRARLPEKEALSVLTALADIAAASRKAAAQKTVGFDNRNHPLSHRALERMTTVLLRYAAGDIVLDRESQLIEWVVELGIANALDAVPRTALVTLVGTRLGQLAETLKRESARLQKSAPGASPRSASASTSASNDASPEGANPAPRSGTLF</sequence>
<feature type="region of interest" description="Disordered" evidence="1">
    <location>
        <begin position="352"/>
        <end position="392"/>
    </location>
</feature>
<dbReference type="AlphaFoldDB" id="A0A2Z6IAB9"/>
<protein>
    <recommendedName>
        <fullName evidence="2">ATPase dynein-related AAA domain-containing protein</fullName>
    </recommendedName>
</protein>
<organism evidence="3 4">
    <name type="scientific">Sutterella megalosphaeroides</name>
    <dbReference type="NCBI Taxonomy" id="2494234"/>
    <lineage>
        <taxon>Bacteria</taxon>
        <taxon>Pseudomonadati</taxon>
        <taxon>Pseudomonadota</taxon>
        <taxon>Betaproteobacteria</taxon>
        <taxon>Burkholderiales</taxon>
        <taxon>Sutterellaceae</taxon>
        <taxon>Sutterella</taxon>
    </lineage>
</organism>
<dbReference type="InterPro" id="IPR011704">
    <property type="entry name" value="ATPase_dyneun-rel_AAA"/>
</dbReference>
<dbReference type="RefSeq" id="WP_170143862.1">
    <property type="nucleotide sequence ID" value="NZ_AP018786.1"/>
</dbReference>
<proteinExistence type="predicted"/>
<evidence type="ECO:0000259" key="2">
    <source>
        <dbReference type="Pfam" id="PF07728"/>
    </source>
</evidence>
<evidence type="ECO:0000256" key="1">
    <source>
        <dbReference type="SAM" id="MobiDB-lite"/>
    </source>
</evidence>
<dbReference type="GO" id="GO:0016887">
    <property type="term" value="F:ATP hydrolysis activity"/>
    <property type="evidence" value="ECO:0007669"/>
    <property type="project" value="InterPro"/>
</dbReference>
<accession>A0A2Z6IAB9</accession>
<evidence type="ECO:0000313" key="4">
    <source>
        <dbReference type="Proteomes" id="UP000271003"/>
    </source>
</evidence>
<dbReference type="InterPro" id="IPR027417">
    <property type="entry name" value="P-loop_NTPase"/>
</dbReference>
<evidence type="ECO:0000313" key="3">
    <source>
        <dbReference type="EMBL" id="BBF23461.1"/>
    </source>
</evidence>
<dbReference type="Proteomes" id="UP000271003">
    <property type="component" value="Chromosome"/>
</dbReference>
<reference evidence="3 4" key="1">
    <citation type="journal article" date="2018" name="Int. J. Syst. Evol. Microbiol.">
        <title>Mesosutterella multiformis gen. nov., sp. nov., a member of the family Sutterellaceae and Sutterella megalosphaeroides sp. nov., isolated from human faeces.</title>
        <authorList>
            <person name="Sakamoto M."/>
            <person name="Ikeyama N."/>
            <person name="Kunihiro T."/>
            <person name="Iino T."/>
            <person name="Yuki M."/>
            <person name="Ohkuma M."/>
        </authorList>
    </citation>
    <scope>NUCLEOTIDE SEQUENCE [LARGE SCALE GENOMIC DNA]</scope>
    <source>
        <strain evidence="3 4">6FBBBH3</strain>
    </source>
</reference>
<keyword evidence="4" id="KW-1185">Reference proteome</keyword>
<dbReference type="KEGG" id="sutt:SUTMEG_13520"/>
<dbReference type="GO" id="GO:0005524">
    <property type="term" value="F:ATP binding"/>
    <property type="evidence" value="ECO:0007669"/>
    <property type="project" value="InterPro"/>
</dbReference>
<feature type="compositionally biased region" description="Low complexity" evidence="1">
    <location>
        <begin position="358"/>
        <end position="379"/>
    </location>
</feature>
<dbReference type="Gene3D" id="3.40.50.300">
    <property type="entry name" value="P-loop containing nucleotide triphosphate hydrolases"/>
    <property type="match status" value="1"/>
</dbReference>
<gene>
    <name evidence="3" type="ORF">SUTMEG_13520</name>
</gene>